<name>A0AA38PST7_9AGAR</name>
<protein>
    <submittedName>
        <fullName evidence="1">Uncharacterized protein</fullName>
    </submittedName>
</protein>
<organism evidence="1 2">
    <name type="scientific">Lentinula detonsa</name>
    <dbReference type="NCBI Taxonomy" id="2804962"/>
    <lineage>
        <taxon>Eukaryota</taxon>
        <taxon>Fungi</taxon>
        <taxon>Dikarya</taxon>
        <taxon>Basidiomycota</taxon>
        <taxon>Agaricomycotina</taxon>
        <taxon>Agaricomycetes</taxon>
        <taxon>Agaricomycetidae</taxon>
        <taxon>Agaricales</taxon>
        <taxon>Marasmiineae</taxon>
        <taxon>Omphalotaceae</taxon>
        <taxon>Lentinula</taxon>
    </lineage>
</organism>
<dbReference type="EMBL" id="MU802143">
    <property type="protein sequence ID" value="KAJ3980976.1"/>
    <property type="molecule type" value="Genomic_DNA"/>
</dbReference>
<dbReference type="Proteomes" id="UP001163850">
    <property type="component" value="Unassembled WGS sequence"/>
</dbReference>
<proteinExistence type="predicted"/>
<sequence length="202" mass="23090">MHAAITGGRVKFTGSKAEYGACKILFPPTSRKSPQKSVECAKSGDSAPGFGEVVRNTRKIMHQEYQKYRRRWTVVKIAIAFPRNMKKCNDEGTRMRWRVIPSTESPVTTEHHELPLNLVTELFQAVRSQTRAGSVRQINRGTIASWLRVPTHMRKDMLIGKLEPARATMESFVFTNVLIIAVEARALIRAIRRDRRAWVQKM</sequence>
<gene>
    <name evidence="1" type="ORF">F5890DRAFT_1477291</name>
</gene>
<dbReference type="AlphaFoldDB" id="A0AA38PST7"/>
<accession>A0AA38PST7</accession>
<comment type="caution">
    <text evidence="1">The sequence shown here is derived from an EMBL/GenBank/DDBJ whole genome shotgun (WGS) entry which is preliminary data.</text>
</comment>
<evidence type="ECO:0000313" key="2">
    <source>
        <dbReference type="Proteomes" id="UP001163850"/>
    </source>
</evidence>
<evidence type="ECO:0000313" key="1">
    <source>
        <dbReference type="EMBL" id="KAJ3980976.1"/>
    </source>
</evidence>
<reference evidence="1" key="1">
    <citation type="submission" date="2022-08" db="EMBL/GenBank/DDBJ databases">
        <authorList>
            <consortium name="DOE Joint Genome Institute"/>
            <person name="Min B."/>
            <person name="Riley R."/>
            <person name="Sierra-Patev S."/>
            <person name="Naranjo-Ortiz M."/>
            <person name="Looney B."/>
            <person name="Konkel Z."/>
            <person name="Slot J.C."/>
            <person name="Sakamoto Y."/>
            <person name="Steenwyk J.L."/>
            <person name="Rokas A."/>
            <person name="Carro J."/>
            <person name="Camarero S."/>
            <person name="Ferreira P."/>
            <person name="Molpeceres G."/>
            <person name="Ruiz-Duenas F.J."/>
            <person name="Serrano A."/>
            <person name="Henrissat B."/>
            <person name="Drula E."/>
            <person name="Hughes K.W."/>
            <person name="Mata J.L."/>
            <person name="Ishikawa N.K."/>
            <person name="Vargas-Isla R."/>
            <person name="Ushijima S."/>
            <person name="Smith C.A."/>
            <person name="Ahrendt S."/>
            <person name="Andreopoulos W."/>
            <person name="He G."/>
            <person name="Labutti K."/>
            <person name="Lipzen A."/>
            <person name="Ng V."/>
            <person name="Sandor L."/>
            <person name="Barry K."/>
            <person name="Martinez A.T."/>
            <person name="Xiao Y."/>
            <person name="Gibbons J.G."/>
            <person name="Terashima K."/>
            <person name="Hibbett D.S."/>
            <person name="Grigoriev I.V."/>
        </authorList>
    </citation>
    <scope>NUCLEOTIDE SEQUENCE</scope>
    <source>
        <strain evidence="1">TFB7829</strain>
    </source>
</reference>